<gene>
    <name evidence="1" type="ORF">BRADI_1g28031v3</name>
</gene>
<protein>
    <submittedName>
        <fullName evidence="1 2">Uncharacterized protein</fullName>
    </submittedName>
</protein>
<name>A0A0Q3GZC1_BRADI</name>
<dbReference type="Gramene" id="KQK16287">
    <property type="protein sequence ID" value="KQK16287"/>
    <property type="gene ID" value="BRADI_1g28031v3"/>
</dbReference>
<proteinExistence type="predicted"/>
<dbReference type="Proteomes" id="UP000008810">
    <property type="component" value="Chromosome 1"/>
</dbReference>
<keyword evidence="3" id="KW-1185">Reference proteome</keyword>
<sequence>MPWRVLTVAYSPAAQNLLLRLTQYCSAAGGALNCRSRSLVLSMNVAFSSVFGTSSSAALRDQSMEGVQKQEAEAAAAVTTCFRSTVGDDATFVESAKDKFRQFKEAPVEEHWACLKNKVNSMFVEFKFGSSGYDADGAVVKDDDSSK</sequence>
<organism evidence="1">
    <name type="scientific">Brachypodium distachyon</name>
    <name type="common">Purple false brome</name>
    <name type="synonym">Trachynia distachya</name>
    <dbReference type="NCBI Taxonomy" id="15368"/>
    <lineage>
        <taxon>Eukaryota</taxon>
        <taxon>Viridiplantae</taxon>
        <taxon>Streptophyta</taxon>
        <taxon>Embryophyta</taxon>
        <taxon>Tracheophyta</taxon>
        <taxon>Spermatophyta</taxon>
        <taxon>Magnoliopsida</taxon>
        <taxon>Liliopsida</taxon>
        <taxon>Poales</taxon>
        <taxon>Poaceae</taxon>
        <taxon>BOP clade</taxon>
        <taxon>Pooideae</taxon>
        <taxon>Stipodae</taxon>
        <taxon>Brachypodieae</taxon>
        <taxon>Brachypodium</taxon>
    </lineage>
</organism>
<reference evidence="2" key="3">
    <citation type="submission" date="2018-08" db="UniProtKB">
        <authorList>
            <consortium name="EnsemblPlants"/>
        </authorList>
    </citation>
    <scope>IDENTIFICATION</scope>
    <source>
        <strain evidence="2">cv. Bd21</strain>
    </source>
</reference>
<evidence type="ECO:0000313" key="3">
    <source>
        <dbReference type="Proteomes" id="UP000008810"/>
    </source>
</evidence>
<dbReference type="OrthoDB" id="599439at2759"/>
<reference evidence="1" key="2">
    <citation type="submission" date="2017-06" db="EMBL/GenBank/DDBJ databases">
        <title>WGS assembly of Brachypodium distachyon.</title>
        <authorList>
            <consortium name="The International Brachypodium Initiative"/>
            <person name="Lucas S."/>
            <person name="Harmon-Smith M."/>
            <person name="Lail K."/>
            <person name="Tice H."/>
            <person name="Grimwood J."/>
            <person name="Bruce D."/>
            <person name="Barry K."/>
            <person name="Shu S."/>
            <person name="Lindquist E."/>
            <person name="Wang M."/>
            <person name="Pitluck S."/>
            <person name="Vogel J.P."/>
            <person name="Garvin D.F."/>
            <person name="Mockler T.C."/>
            <person name="Schmutz J."/>
            <person name="Rokhsar D."/>
            <person name="Bevan M.W."/>
        </authorList>
    </citation>
    <scope>NUCLEOTIDE SEQUENCE</scope>
    <source>
        <strain evidence="1">Bd21</strain>
    </source>
</reference>
<dbReference type="AlphaFoldDB" id="A0A0Q3GZC1"/>
<dbReference type="EnsemblPlants" id="KQK16287">
    <property type="protein sequence ID" value="KQK16287"/>
    <property type="gene ID" value="BRADI_1g28031v3"/>
</dbReference>
<reference evidence="1 2" key="1">
    <citation type="journal article" date="2010" name="Nature">
        <title>Genome sequencing and analysis of the model grass Brachypodium distachyon.</title>
        <authorList>
            <consortium name="International Brachypodium Initiative"/>
        </authorList>
    </citation>
    <scope>NUCLEOTIDE SEQUENCE [LARGE SCALE GENOMIC DNA]</scope>
    <source>
        <strain evidence="1 2">Bd21</strain>
    </source>
</reference>
<dbReference type="PANTHER" id="PTHR33622">
    <property type="entry name" value="OS03G0724500 PROTEIN"/>
    <property type="match status" value="1"/>
</dbReference>
<dbReference type="EMBL" id="CM000880">
    <property type="protein sequence ID" value="KQK16287.1"/>
    <property type="molecule type" value="Genomic_DNA"/>
</dbReference>
<dbReference type="ExpressionAtlas" id="A0A0Q3GZC1">
    <property type="expression patterns" value="baseline and differential"/>
</dbReference>
<accession>A0A0Q3GZC1</accession>
<dbReference type="PANTHER" id="PTHR33622:SF9">
    <property type="entry name" value="OS03G0724600 PROTEIN"/>
    <property type="match status" value="1"/>
</dbReference>
<evidence type="ECO:0000313" key="2">
    <source>
        <dbReference type="EnsemblPlants" id="KQK16287"/>
    </source>
</evidence>
<dbReference type="InParanoid" id="A0A0Q3GZC1"/>
<evidence type="ECO:0000313" key="1">
    <source>
        <dbReference type="EMBL" id="KQK16287.1"/>
    </source>
</evidence>